<reference evidence="4" key="2">
    <citation type="submission" date="2017-02" db="EMBL/GenBank/DDBJ databases">
        <title>Sunflower complete genome.</title>
        <authorList>
            <person name="Langlade N."/>
            <person name="Munos S."/>
        </authorList>
    </citation>
    <scope>NUCLEOTIDE SEQUENCE [LARGE SCALE GENOMIC DNA]</scope>
    <source>
        <tissue evidence="4">Leaves</tissue>
    </source>
</reference>
<proteinExistence type="predicted"/>
<dbReference type="Proteomes" id="UP000215914">
    <property type="component" value="Chromosome 11"/>
</dbReference>
<dbReference type="Pfam" id="PF06991">
    <property type="entry name" value="MFAP1"/>
    <property type="match status" value="1"/>
</dbReference>
<dbReference type="Gramene" id="mRNA:HanXRQr2_Chr11g0513651">
    <property type="protein sequence ID" value="CDS:HanXRQr2_Chr11g0513651.1"/>
    <property type="gene ID" value="HanXRQr2_Chr11g0513651"/>
</dbReference>
<keyword evidence="1" id="KW-0175">Coiled coil</keyword>
<dbReference type="EMBL" id="CM007900">
    <property type="protein sequence ID" value="OTG09002.1"/>
    <property type="molecule type" value="Genomic_DNA"/>
</dbReference>
<sequence length="125" mass="15337">MKQIVVEEICKDMEIQKNLELEVNIADVETDDEINEAEQNKVRKAREIARIKRDRDDRDAMVKEREEIERVRNITEEERREWERRNPKPTRAQKQKWRLMQKYYHKGAFFQDDPNCQNDMKSMIQ</sequence>
<evidence type="ECO:0000313" key="5">
    <source>
        <dbReference type="Proteomes" id="UP000215914"/>
    </source>
</evidence>
<dbReference type="STRING" id="4232.A0A251TED4"/>
<feature type="domain" description="Micro-fibrillar-associated protein 1 C-terminal" evidence="2">
    <location>
        <begin position="2"/>
        <end position="113"/>
    </location>
</feature>
<accession>A0A251TED4</accession>
<keyword evidence="5" id="KW-1185">Reference proteome</keyword>
<reference evidence="3" key="3">
    <citation type="submission" date="2020-06" db="EMBL/GenBank/DDBJ databases">
        <title>Helianthus annuus Genome sequencing and assembly Release 2.</title>
        <authorList>
            <person name="Gouzy J."/>
            <person name="Langlade N."/>
            <person name="Munos S."/>
        </authorList>
    </citation>
    <scope>NUCLEOTIDE SEQUENCE</scope>
    <source>
        <tissue evidence="3">Leaves</tissue>
    </source>
</reference>
<dbReference type="InterPro" id="IPR033194">
    <property type="entry name" value="MFAP1"/>
</dbReference>
<dbReference type="OMA" id="WEMAMIK"/>
<name>A0A251TED4_HELAN</name>
<dbReference type="InParanoid" id="A0A251TED4"/>
<evidence type="ECO:0000313" key="4">
    <source>
        <dbReference type="EMBL" id="OTG09002.1"/>
    </source>
</evidence>
<feature type="coiled-coil region" evidence="1">
    <location>
        <begin position="34"/>
        <end position="85"/>
    </location>
</feature>
<dbReference type="AlphaFoldDB" id="A0A251TED4"/>
<dbReference type="PANTHER" id="PTHR15327">
    <property type="entry name" value="MICROFIBRIL-ASSOCIATED PROTEIN"/>
    <property type="match status" value="1"/>
</dbReference>
<gene>
    <name evidence="4" type="ORF">HannXRQ_Chr11g0348041</name>
    <name evidence="3" type="ORF">HanXRQr2_Chr11g0513651</name>
</gene>
<evidence type="ECO:0000256" key="1">
    <source>
        <dbReference type="SAM" id="Coils"/>
    </source>
</evidence>
<reference evidence="3 5" key="1">
    <citation type="journal article" date="2017" name="Nature">
        <title>The sunflower genome provides insights into oil metabolism, flowering and Asterid evolution.</title>
        <authorList>
            <person name="Badouin H."/>
            <person name="Gouzy J."/>
            <person name="Grassa C.J."/>
            <person name="Murat F."/>
            <person name="Staton S.E."/>
            <person name="Cottret L."/>
            <person name="Lelandais-Briere C."/>
            <person name="Owens G.L."/>
            <person name="Carrere S."/>
            <person name="Mayjonade B."/>
            <person name="Legrand L."/>
            <person name="Gill N."/>
            <person name="Kane N.C."/>
            <person name="Bowers J.E."/>
            <person name="Hubner S."/>
            <person name="Bellec A."/>
            <person name="Berard A."/>
            <person name="Berges H."/>
            <person name="Blanchet N."/>
            <person name="Boniface M.C."/>
            <person name="Brunel D."/>
            <person name="Catrice O."/>
            <person name="Chaidir N."/>
            <person name="Claudel C."/>
            <person name="Donnadieu C."/>
            <person name="Faraut T."/>
            <person name="Fievet G."/>
            <person name="Helmstetter N."/>
            <person name="King M."/>
            <person name="Knapp S.J."/>
            <person name="Lai Z."/>
            <person name="Le Paslier M.C."/>
            <person name="Lippi Y."/>
            <person name="Lorenzon L."/>
            <person name="Mandel J.R."/>
            <person name="Marage G."/>
            <person name="Marchand G."/>
            <person name="Marquand E."/>
            <person name="Bret-Mestries E."/>
            <person name="Morien E."/>
            <person name="Nambeesan S."/>
            <person name="Nguyen T."/>
            <person name="Pegot-Espagnet P."/>
            <person name="Pouilly N."/>
            <person name="Raftis F."/>
            <person name="Sallet E."/>
            <person name="Schiex T."/>
            <person name="Thomas J."/>
            <person name="Vandecasteele C."/>
            <person name="Vares D."/>
            <person name="Vear F."/>
            <person name="Vautrin S."/>
            <person name="Crespi M."/>
            <person name="Mangin B."/>
            <person name="Burke J.M."/>
            <person name="Salse J."/>
            <person name="Munos S."/>
            <person name="Vincourt P."/>
            <person name="Rieseberg L.H."/>
            <person name="Langlade N.B."/>
        </authorList>
    </citation>
    <scope>NUCLEOTIDE SEQUENCE [LARGE SCALE GENOMIC DNA]</scope>
    <source>
        <strain evidence="5">cv. SF193</strain>
        <tissue evidence="3">Leaves</tissue>
    </source>
</reference>
<dbReference type="InterPro" id="IPR009730">
    <property type="entry name" value="MFAP1_C"/>
</dbReference>
<evidence type="ECO:0000259" key="2">
    <source>
        <dbReference type="Pfam" id="PF06991"/>
    </source>
</evidence>
<evidence type="ECO:0000313" key="3">
    <source>
        <dbReference type="EMBL" id="KAF5783924.1"/>
    </source>
</evidence>
<dbReference type="EMBL" id="MNCJ02000326">
    <property type="protein sequence ID" value="KAF5783924.1"/>
    <property type="molecule type" value="Genomic_DNA"/>
</dbReference>
<organism evidence="4 5">
    <name type="scientific">Helianthus annuus</name>
    <name type="common">Common sunflower</name>
    <dbReference type="NCBI Taxonomy" id="4232"/>
    <lineage>
        <taxon>Eukaryota</taxon>
        <taxon>Viridiplantae</taxon>
        <taxon>Streptophyta</taxon>
        <taxon>Embryophyta</taxon>
        <taxon>Tracheophyta</taxon>
        <taxon>Spermatophyta</taxon>
        <taxon>Magnoliopsida</taxon>
        <taxon>eudicotyledons</taxon>
        <taxon>Gunneridae</taxon>
        <taxon>Pentapetalae</taxon>
        <taxon>asterids</taxon>
        <taxon>campanulids</taxon>
        <taxon>Asterales</taxon>
        <taxon>Asteraceae</taxon>
        <taxon>Asteroideae</taxon>
        <taxon>Heliantheae alliance</taxon>
        <taxon>Heliantheae</taxon>
        <taxon>Helianthus</taxon>
    </lineage>
</organism>
<protein>
    <submittedName>
        <fullName evidence="3 4">Micro-fibrillar-associated protein</fullName>
    </submittedName>
</protein>